<comment type="similarity">
    <text evidence="9">In the C-terminal section; belongs to the RimK family.</text>
</comment>
<dbReference type="GO" id="GO:0005737">
    <property type="term" value="C:cytoplasm"/>
    <property type="evidence" value="ECO:0007669"/>
    <property type="project" value="TreeGrafter"/>
</dbReference>
<dbReference type="Pfam" id="PF08443">
    <property type="entry name" value="RimK"/>
    <property type="match status" value="1"/>
</dbReference>
<dbReference type="Gene3D" id="3.30.1490.20">
    <property type="entry name" value="ATP-grasp fold, A domain"/>
    <property type="match status" value="1"/>
</dbReference>
<dbReference type="Gene3D" id="2.40.70.10">
    <property type="entry name" value="Acid Proteases"/>
    <property type="match status" value="1"/>
</dbReference>
<keyword evidence="2 11" id="KW-0436">Ligase</keyword>
<dbReference type="Gene3D" id="3.40.50.20">
    <property type="match status" value="1"/>
</dbReference>
<feature type="binding site" evidence="11">
    <location>
        <position position="424"/>
    </location>
    <ligand>
        <name>Mg(2+)</name>
        <dbReference type="ChEBI" id="CHEBI:18420"/>
        <label>2</label>
    </ligand>
</feature>
<dbReference type="InterPro" id="IPR004666">
    <property type="entry name" value="Rp_bS6_RimK/Lys_biosynth_LsyX"/>
</dbReference>
<accession>A0A501PC73</accession>
<dbReference type="InterPro" id="IPR008503">
    <property type="entry name" value="Asp_endopeptidase"/>
</dbReference>
<keyword evidence="13" id="KW-0687">Ribonucleoprotein</keyword>
<sequence>MTEVEKVKVGWEEWLSLPDLGLPAIKAKVDTGAKTSALHAFGIYEYTERGKKMVSFGVHPLPERPDIEIHCAAPLVDKREVTSSNGQTELRHIIATTLEIGGQSWPVEISLTFRENMAYRMLLGRSALEGRAIVDPVQSCLCGVLSDSLYDELVPVEPEHRPLKILLLSREPENYSSRRLVEEAERRGHTMDVINTKRCYMNITSARPEVRYGGKVLQQYDAVIPRIGASITSYGTAIVRQFEAMNIFCLNSSDAIRRSRDKLYAHQLLAAQGIGMPVTGYASSPSDTNDLISIVGGAPLVLKLLHGTQGKGVVLAETKKAAESVIDAFRGLDADILVQEFVKEAAGTDIRCFVIGNRVVAAMKRTGSEGDFRSNLHKGGKASKIRITKEERATAIKAARILGLSVAGVDLLRTEKGPRVLEVNSSPGLEGIETTTGKDITGAILDYIEKRAKIIADKRLRGRKRVKRVSKSISAS</sequence>
<keyword evidence="6 11" id="KW-0460">Magnesium</keyword>
<evidence type="ECO:0000256" key="2">
    <source>
        <dbReference type="ARBA" id="ARBA00022598"/>
    </source>
</evidence>
<keyword evidence="7 11" id="KW-0648">Protein biosynthesis</keyword>
<dbReference type="FunFam" id="3.30.1490.20:FF:000005">
    <property type="entry name" value="Probable alpha-L-glutamate ligase 1"/>
    <property type="match status" value="1"/>
</dbReference>
<dbReference type="PANTHER" id="PTHR21621:SF7">
    <property type="entry name" value="RIBOSOMAL PROTEIN BS6--L-GLUTAMATE LIGASE"/>
    <property type="match status" value="1"/>
</dbReference>
<evidence type="ECO:0000256" key="3">
    <source>
        <dbReference type="ARBA" id="ARBA00022723"/>
    </source>
</evidence>
<dbReference type="GO" id="GO:0018169">
    <property type="term" value="F:ribosomal S6-glutamic acid ligase activity"/>
    <property type="evidence" value="ECO:0007669"/>
    <property type="project" value="TreeGrafter"/>
</dbReference>
<feature type="binding site" evidence="11">
    <location>
        <position position="410"/>
    </location>
    <ligand>
        <name>Mg(2+)</name>
        <dbReference type="ChEBI" id="CHEBI:18420"/>
        <label>1</label>
    </ligand>
</feature>
<keyword evidence="14" id="KW-1185">Reference proteome</keyword>
<reference evidence="14" key="1">
    <citation type="submission" date="2019-06" db="EMBL/GenBank/DDBJ databases">
        <title>The complete genome of Emcibacter congregatus ZYLT.</title>
        <authorList>
            <person name="Zhao Z."/>
        </authorList>
    </citation>
    <scope>NUCLEOTIDE SEQUENCE [LARGE SCALE GENOMIC DNA]</scope>
    <source>
        <strain evidence="14">MCCC 1A06723</strain>
    </source>
</reference>
<keyword evidence="5 11" id="KW-0067">ATP-binding</keyword>
<dbReference type="Gene3D" id="3.30.470.20">
    <property type="entry name" value="ATP-grasp fold, B domain"/>
    <property type="match status" value="1"/>
</dbReference>
<dbReference type="NCBIfam" id="NF007764">
    <property type="entry name" value="PRK10446.1"/>
    <property type="match status" value="1"/>
</dbReference>
<keyword evidence="13" id="KW-0689">Ribosomal protein</keyword>
<dbReference type="SUPFAM" id="SSF50630">
    <property type="entry name" value="Acid proteases"/>
    <property type="match status" value="1"/>
</dbReference>
<dbReference type="FunFam" id="3.30.470.20:FF:000058">
    <property type="entry name" value="Alpha-aminoadipate--LysW ligase LysX protein"/>
    <property type="match status" value="1"/>
</dbReference>
<feature type="binding site" evidence="11">
    <location>
        <position position="424"/>
    </location>
    <ligand>
        <name>Mn(2+)</name>
        <dbReference type="ChEBI" id="CHEBI:29035"/>
        <label>2</label>
    </ligand>
</feature>
<feature type="binding site" evidence="11">
    <location>
        <position position="422"/>
    </location>
    <ligand>
        <name>Mg(2+)</name>
        <dbReference type="ChEBI" id="CHEBI:18420"/>
        <label>2</label>
    </ligand>
</feature>
<dbReference type="GO" id="GO:0005840">
    <property type="term" value="C:ribosome"/>
    <property type="evidence" value="ECO:0007669"/>
    <property type="project" value="UniProtKB-KW"/>
</dbReference>
<feature type="domain" description="ATP-grasp" evidence="12">
    <location>
        <begin position="266"/>
        <end position="449"/>
    </location>
</feature>
<organism evidence="13 14">
    <name type="scientific">Emcibacter nanhaiensis</name>
    <dbReference type="NCBI Taxonomy" id="1505037"/>
    <lineage>
        <taxon>Bacteria</taxon>
        <taxon>Pseudomonadati</taxon>
        <taxon>Pseudomonadota</taxon>
        <taxon>Alphaproteobacteria</taxon>
        <taxon>Emcibacterales</taxon>
        <taxon>Emcibacteraceae</taxon>
        <taxon>Emcibacter</taxon>
    </lineage>
</organism>
<dbReference type="InterPro" id="IPR011761">
    <property type="entry name" value="ATP-grasp"/>
</dbReference>
<protein>
    <recommendedName>
        <fullName evidence="10 11">Probable alpha-L-glutamate ligase</fullName>
        <ecNumber evidence="11">6.3.2.-</ecNumber>
    </recommendedName>
</protein>
<dbReference type="NCBIfam" id="TIGR00768">
    <property type="entry name" value="rimK_fam"/>
    <property type="match status" value="1"/>
</dbReference>
<keyword evidence="3 11" id="KW-0479">Metal-binding</keyword>
<proteinExistence type="inferred from homology"/>
<dbReference type="EC" id="6.3.2.-" evidence="11"/>
<evidence type="ECO:0000256" key="5">
    <source>
        <dbReference type="ARBA" id="ARBA00022840"/>
    </source>
</evidence>
<dbReference type="PROSITE" id="PS50975">
    <property type="entry name" value="ATP_GRASP"/>
    <property type="match status" value="1"/>
</dbReference>
<dbReference type="Proteomes" id="UP000319148">
    <property type="component" value="Unassembled WGS sequence"/>
</dbReference>
<comment type="cofactor">
    <cofactor evidence="11">
        <name>Mg(2+)</name>
        <dbReference type="ChEBI" id="CHEBI:18420"/>
    </cofactor>
    <cofactor evidence="11">
        <name>Mn(2+)</name>
        <dbReference type="ChEBI" id="CHEBI:29035"/>
    </cofactor>
    <text evidence="11">Binds 2 magnesium or manganese ions per subunit.</text>
</comment>
<dbReference type="HAMAP" id="MF_01552">
    <property type="entry name" value="RimK"/>
    <property type="match status" value="1"/>
</dbReference>
<comment type="similarity">
    <text evidence="11">Belongs to the RimK family.</text>
</comment>
<dbReference type="InterPro" id="IPR023533">
    <property type="entry name" value="RimK"/>
</dbReference>
<dbReference type="OrthoDB" id="3865600at2"/>
<evidence type="ECO:0000256" key="4">
    <source>
        <dbReference type="ARBA" id="ARBA00022741"/>
    </source>
</evidence>
<dbReference type="GO" id="GO:0009432">
    <property type="term" value="P:SOS response"/>
    <property type="evidence" value="ECO:0007669"/>
    <property type="project" value="TreeGrafter"/>
</dbReference>
<feature type="binding site" evidence="11">
    <location>
        <position position="303"/>
    </location>
    <ligand>
        <name>ATP</name>
        <dbReference type="ChEBI" id="CHEBI:30616"/>
    </ligand>
</feature>
<evidence type="ECO:0000313" key="13">
    <source>
        <dbReference type="EMBL" id="TPD57681.1"/>
    </source>
</evidence>
<evidence type="ECO:0000259" key="12">
    <source>
        <dbReference type="PROSITE" id="PS50975"/>
    </source>
</evidence>
<feature type="binding site" evidence="11">
    <location>
        <begin position="340"/>
        <end position="341"/>
    </location>
    <ligand>
        <name>ATP</name>
        <dbReference type="ChEBI" id="CHEBI:30616"/>
    </ligand>
</feature>
<evidence type="ECO:0000256" key="6">
    <source>
        <dbReference type="ARBA" id="ARBA00022842"/>
    </source>
</evidence>
<feature type="binding site" evidence="11">
    <location>
        <begin position="373"/>
        <end position="375"/>
    </location>
    <ligand>
        <name>ATP</name>
        <dbReference type="ChEBI" id="CHEBI:30616"/>
    </ligand>
</feature>
<comment type="cofactor">
    <cofactor evidence="1">
        <name>Mn(2+)</name>
        <dbReference type="ChEBI" id="CHEBI:29035"/>
    </cofactor>
</comment>
<dbReference type="GO" id="GO:0005524">
    <property type="term" value="F:ATP binding"/>
    <property type="evidence" value="ECO:0007669"/>
    <property type="project" value="UniProtKB-UniRule"/>
</dbReference>
<dbReference type="GO" id="GO:0006412">
    <property type="term" value="P:translation"/>
    <property type="evidence" value="ECO:0007669"/>
    <property type="project" value="UniProtKB-KW"/>
</dbReference>
<evidence type="ECO:0000256" key="10">
    <source>
        <dbReference type="ARBA" id="ARBA00072141"/>
    </source>
</evidence>
<feature type="binding site" evidence="11">
    <location>
        <position position="422"/>
    </location>
    <ligand>
        <name>Mn(2+)</name>
        <dbReference type="ChEBI" id="CHEBI:29035"/>
        <label>2</label>
    </ligand>
</feature>
<dbReference type="AlphaFoldDB" id="A0A501PC73"/>
<evidence type="ECO:0000256" key="8">
    <source>
        <dbReference type="ARBA" id="ARBA00023211"/>
    </source>
</evidence>
<dbReference type="PANTHER" id="PTHR21621">
    <property type="entry name" value="RIBOSOMAL PROTEIN S6 MODIFICATION PROTEIN"/>
    <property type="match status" value="1"/>
</dbReference>
<comment type="caution">
    <text evidence="13">The sequence shown here is derived from an EMBL/GenBank/DDBJ whole genome shotgun (WGS) entry which is preliminary data.</text>
</comment>
<feature type="binding site" evidence="11">
    <location>
        <position position="410"/>
    </location>
    <ligand>
        <name>Mn(2+)</name>
        <dbReference type="ChEBI" id="CHEBI:29035"/>
        <label>1</label>
    </ligand>
</feature>
<evidence type="ECO:0000256" key="11">
    <source>
        <dbReference type="HAMAP-Rule" id="MF_01552"/>
    </source>
</evidence>
<dbReference type="InterPro" id="IPR013651">
    <property type="entry name" value="ATP-grasp_RimK-type"/>
</dbReference>
<dbReference type="EMBL" id="VFIY01000018">
    <property type="protein sequence ID" value="TPD57681.1"/>
    <property type="molecule type" value="Genomic_DNA"/>
</dbReference>
<keyword evidence="4 11" id="KW-0547">Nucleotide-binding</keyword>
<gene>
    <name evidence="11 13" type="primary">rimK</name>
    <name evidence="13" type="ORF">FIV46_16380</name>
</gene>
<feature type="binding site" evidence="11">
    <location>
        <position position="349"/>
    </location>
    <ligand>
        <name>ATP</name>
        <dbReference type="ChEBI" id="CHEBI:30616"/>
    </ligand>
</feature>
<dbReference type="InterPro" id="IPR013815">
    <property type="entry name" value="ATP_grasp_subdomain_1"/>
</dbReference>
<dbReference type="InterPro" id="IPR021109">
    <property type="entry name" value="Peptidase_aspartic_dom_sf"/>
</dbReference>
<evidence type="ECO:0000256" key="9">
    <source>
        <dbReference type="ARBA" id="ARBA00061239"/>
    </source>
</evidence>
<feature type="binding site" evidence="11">
    <location>
        <position position="422"/>
    </location>
    <ligand>
        <name>Mg(2+)</name>
        <dbReference type="ChEBI" id="CHEBI:18420"/>
        <label>1</label>
    </ligand>
</feature>
<evidence type="ECO:0000256" key="1">
    <source>
        <dbReference type="ARBA" id="ARBA00001936"/>
    </source>
</evidence>
<dbReference type="RefSeq" id="WP_139941996.1">
    <property type="nucleotide sequence ID" value="NZ_JBHSYP010000005.1"/>
</dbReference>
<evidence type="ECO:0000256" key="7">
    <source>
        <dbReference type="ARBA" id="ARBA00022917"/>
    </source>
</evidence>
<dbReference type="Pfam" id="PF05618">
    <property type="entry name" value="Zn_protease"/>
    <property type="match status" value="1"/>
</dbReference>
<feature type="binding site" evidence="11">
    <location>
        <position position="422"/>
    </location>
    <ligand>
        <name>Mn(2+)</name>
        <dbReference type="ChEBI" id="CHEBI:29035"/>
        <label>1</label>
    </ligand>
</feature>
<dbReference type="SUPFAM" id="SSF56059">
    <property type="entry name" value="Glutathione synthetase ATP-binding domain-like"/>
    <property type="match status" value="1"/>
</dbReference>
<dbReference type="InterPro" id="IPR041107">
    <property type="entry name" value="Rimk_N"/>
</dbReference>
<name>A0A501PC73_9PROT</name>
<dbReference type="Pfam" id="PF18030">
    <property type="entry name" value="Rimk_N"/>
    <property type="match status" value="1"/>
</dbReference>
<dbReference type="GO" id="GO:0046872">
    <property type="term" value="F:metal ion binding"/>
    <property type="evidence" value="ECO:0007669"/>
    <property type="project" value="UniProtKB-KW"/>
</dbReference>
<keyword evidence="8 11" id="KW-0464">Manganese</keyword>
<evidence type="ECO:0000313" key="14">
    <source>
        <dbReference type="Proteomes" id="UP000319148"/>
    </source>
</evidence>